<protein>
    <submittedName>
        <fullName evidence="1">Uncharacterized protein</fullName>
    </submittedName>
</protein>
<dbReference type="EMBL" id="JASCZI010152293">
    <property type="protein sequence ID" value="MED6175856.1"/>
    <property type="molecule type" value="Genomic_DNA"/>
</dbReference>
<evidence type="ECO:0000313" key="2">
    <source>
        <dbReference type="Proteomes" id="UP001341840"/>
    </source>
</evidence>
<comment type="caution">
    <text evidence="1">The sequence shown here is derived from an EMBL/GenBank/DDBJ whole genome shotgun (WGS) entry which is preliminary data.</text>
</comment>
<dbReference type="Proteomes" id="UP001341840">
    <property type="component" value="Unassembled WGS sequence"/>
</dbReference>
<keyword evidence="2" id="KW-1185">Reference proteome</keyword>
<gene>
    <name evidence="1" type="ORF">PIB30_082253</name>
</gene>
<organism evidence="1 2">
    <name type="scientific">Stylosanthes scabra</name>
    <dbReference type="NCBI Taxonomy" id="79078"/>
    <lineage>
        <taxon>Eukaryota</taxon>
        <taxon>Viridiplantae</taxon>
        <taxon>Streptophyta</taxon>
        <taxon>Embryophyta</taxon>
        <taxon>Tracheophyta</taxon>
        <taxon>Spermatophyta</taxon>
        <taxon>Magnoliopsida</taxon>
        <taxon>eudicotyledons</taxon>
        <taxon>Gunneridae</taxon>
        <taxon>Pentapetalae</taxon>
        <taxon>rosids</taxon>
        <taxon>fabids</taxon>
        <taxon>Fabales</taxon>
        <taxon>Fabaceae</taxon>
        <taxon>Papilionoideae</taxon>
        <taxon>50 kb inversion clade</taxon>
        <taxon>dalbergioids sensu lato</taxon>
        <taxon>Dalbergieae</taxon>
        <taxon>Pterocarpus clade</taxon>
        <taxon>Stylosanthes</taxon>
    </lineage>
</organism>
<evidence type="ECO:0000313" key="1">
    <source>
        <dbReference type="EMBL" id="MED6175856.1"/>
    </source>
</evidence>
<accession>A0ABU6VTY4</accession>
<feature type="non-terminal residue" evidence="1">
    <location>
        <position position="68"/>
    </location>
</feature>
<sequence>MRRTASICMGSIGDQPKLKTSIPGARIGMEVHAYTWKLQSSALKTHKSHAYAWNPTHMRGKQTVKGTE</sequence>
<name>A0ABU6VTY4_9FABA</name>
<proteinExistence type="predicted"/>
<reference evidence="1 2" key="1">
    <citation type="journal article" date="2023" name="Plants (Basel)">
        <title>Bridging the Gap: Combining Genomics and Transcriptomics Approaches to Understand Stylosanthes scabra, an Orphan Legume from the Brazilian Caatinga.</title>
        <authorList>
            <person name="Ferreira-Neto J.R.C."/>
            <person name="da Silva M.D."/>
            <person name="Binneck E."/>
            <person name="de Melo N.F."/>
            <person name="da Silva R.H."/>
            <person name="de Melo A.L.T.M."/>
            <person name="Pandolfi V."/>
            <person name="Bustamante F.O."/>
            <person name="Brasileiro-Vidal A.C."/>
            <person name="Benko-Iseppon A.M."/>
        </authorList>
    </citation>
    <scope>NUCLEOTIDE SEQUENCE [LARGE SCALE GENOMIC DNA]</scope>
    <source>
        <tissue evidence="1">Leaves</tissue>
    </source>
</reference>